<dbReference type="FunFam" id="3.30.160.60:FF:001498">
    <property type="entry name" value="Zinc finger protein 404"/>
    <property type="match status" value="1"/>
</dbReference>
<dbReference type="STRING" id="418985.A0A1V9X6X4"/>
<keyword evidence="11" id="KW-0539">Nucleus</keyword>
<feature type="domain" description="C2H2-type" evidence="14">
    <location>
        <begin position="205"/>
        <end position="232"/>
    </location>
</feature>
<dbReference type="FunFam" id="3.30.160.60:FF:001289">
    <property type="entry name" value="Zinc finger protein 574"/>
    <property type="match status" value="1"/>
</dbReference>
<organism evidence="15 16">
    <name type="scientific">Tropilaelaps mercedesae</name>
    <dbReference type="NCBI Taxonomy" id="418985"/>
    <lineage>
        <taxon>Eukaryota</taxon>
        <taxon>Metazoa</taxon>
        <taxon>Ecdysozoa</taxon>
        <taxon>Arthropoda</taxon>
        <taxon>Chelicerata</taxon>
        <taxon>Arachnida</taxon>
        <taxon>Acari</taxon>
        <taxon>Parasitiformes</taxon>
        <taxon>Mesostigmata</taxon>
        <taxon>Gamasina</taxon>
        <taxon>Dermanyssoidea</taxon>
        <taxon>Laelapidae</taxon>
        <taxon>Tropilaelaps</taxon>
    </lineage>
</organism>
<feature type="region of interest" description="Disordered" evidence="13">
    <location>
        <begin position="150"/>
        <end position="201"/>
    </location>
</feature>
<evidence type="ECO:0000256" key="4">
    <source>
        <dbReference type="ARBA" id="ARBA00022723"/>
    </source>
</evidence>
<feature type="region of interest" description="Disordered" evidence="13">
    <location>
        <begin position="412"/>
        <end position="458"/>
    </location>
</feature>
<evidence type="ECO:0000256" key="5">
    <source>
        <dbReference type="ARBA" id="ARBA00022737"/>
    </source>
</evidence>
<dbReference type="PROSITE" id="PS00028">
    <property type="entry name" value="ZINC_FINGER_C2H2_1"/>
    <property type="match status" value="8"/>
</dbReference>
<gene>
    <name evidence="15" type="ORF">BIW11_12324</name>
</gene>
<comment type="caution">
    <text evidence="15">The sequence shown here is derived from an EMBL/GenBank/DDBJ whole genome shotgun (WGS) entry which is preliminary data.</text>
</comment>
<feature type="domain" description="C2H2-type" evidence="14">
    <location>
        <begin position="345"/>
        <end position="372"/>
    </location>
</feature>
<dbReference type="Gene3D" id="3.30.160.60">
    <property type="entry name" value="Classic Zinc Finger"/>
    <property type="match status" value="7"/>
</dbReference>
<evidence type="ECO:0000256" key="10">
    <source>
        <dbReference type="ARBA" id="ARBA00023163"/>
    </source>
</evidence>
<dbReference type="PANTHER" id="PTHR23226:SF416">
    <property type="entry name" value="FI01424P"/>
    <property type="match status" value="1"/>
</dbReference>
<evidence type="ECO:0000256" key="1">
    <source>
        <dbReference type="ARBA" id="ARBA00003767"/>
    </source>
</evidence>
<keyword evidence="9" id="KW-0238">DNA-binding</keyword>
<evidence type="ECO:0000256" key="3">
    <source>
        <dbReference type="ARBA" id="ARBA00006991"/>
    </source>
</evidence>
<sequence>MGSSASTPPAIPLLSSNAIAFGETHVPFEIELANRIRRHGWRSTKALPFRIVKGRALFLDKEMMAHPFVGDCRPPSPGSSTSWQDQGQLESKITSSEEALLPDNCDPARGPLTKGLVAVSIESTKCILCLASFKSAEELRAHIRIVHARSERHRRRVVRKENVSTNPDDQHDVKPEKAPTPLTREGAKTKPPRRKRRAPGLTGSHECFECRKRFQQLGHLRNHLRLHTGERPFVCEICGKAFPQSGHLVSHVNSHTNTRPYECQFCKKRFTQSGHLRNHERLHLGIRPYQCAQCEKSFTQSGHLVNHLRLHDGEKPYRCSVCGRRFTQSGHLASHAKMHNSSRGHQCDVCHKGFIRAEHLTEHTRMHSDPRPFTCRYPGCGARLSNNNLLAVHMQLHQPDETATVYKRHCNGRANSRTSAGGTPKNAISYSPASADTKTSPQLQNPEVRQKQQQQRQELADQQVLKFLDNANFGGSNGLSGHPVIIRMDRAEATSAEAVDLDIWRITSLDDIDLGEHSTVIQAEQPDLSGPDAAQLEELRIIPLEDLDLGSWNAEEHGTSVTSPIP</sequence>
<comment type="similarity">
    <text evidence="3">Belongs to the krueppel C2H2-type zinc-finger protein family.</text>
</comment>
<reference evidence="15 16" key="1">
    <citation type="journal article" date="2017" name="Gigascience">
        <title>Draft genome of the honey bee ectoparasitic mite, Tropilaelaps mercedesae, is shaped by the parasitic life history.</title>
        <authorList>
            <person name="Dong X."/>
            <person name="Armstrong S.D."/>
            <person name="Xia D."/>
            <person name="Makepeace B.L."/>
            <person name="Darby A.C."/>
            <person name="Kadowaki T."/>
        </authorList>
    </citation>
    <scope>NUCLEOTIDE SEQUENCE [LARGE SCALE GENOMIC DNA]</scope>
    <source>
        <strain evidence="15">Wuxi-XJTLU</strain>
    </source>
</reference>
<dbReference type="InterPro" id="IPR013087">
    <property type="entry name" value="Znf_C2H2_type"/>
</dbReference>
<feature type="compositionally biased region" description="Polar residues" evidence="13">
    <location>
        <begin position="413"/>
        <end position="447"/>
    </location>
</feature>
<dbReference type="SMART" id="SM00355">
    <property type="entry name" value="ZnF_C2H2"/>
    <property type="match status" value="8"/>
</dbReference>
<evidence type="ECO:0000313" key="15">
    <source>
        <dbReference type="EMBL" id="OQR69335.1"/>
    </source>
</evidence>
<proteinExistence type="inferred from homology"/>
<keyword evidence="7" id="KW-0862">Zinc</keyword>
<dbReference type="AlphaFoldDB" id="A0A1V9X6X4"/>
<feature type="compositionally biased region" description="Basic and acidic residues" evidence="13">
    <location>
        <begin position="168"/>
        <end position="177"/>
    </location>
</feature>
<dbReference type="SUPFAM" id="SSF57667">
    <property type="entry name" value="beta-beta-alpha zinc fingers"/>
    <property type="match status" value="4"/>
</dbReference>
<protein>
    <submittedName>
        <fullName evidence="15">Zinc finger protein-like</fullName>
    </submittedName>
</protein>
<keyword evidence="5" id="KW-0677">Repeat</keyword>
<dbReference type="FunFam" id="3.30.160.60:FF:000771">
    <property type="entry name" value="zinc finger protein 648"/>
    <property type="match status" value="1"/>
</dbReference>
<dbReference type="Proteomes" id="UP000192247">
    <property type="component" value="Unassembled WGS sequence"/>
</dbReference>
<evidence type="ECO:0000259" key="14">
    <source>
        <dbReference type="PROSITE" id="PS50157"/>
    </source>
</evidence>
<dbReference type="InterPro" id="IPR036236">
    <property type="entry name" value="Znf_C2H2_sf"/>
</dbReference>
<accession>A0A1V9X6X4</accession>
<keyword evidence="6 12" id="KW-0863">Zinc-finger</keyword>
<evidence type="ECO:0000256" key="13">
    <source>
        <dbReference type="SAM" id="MobiDB-lite"/>
    </source>
</evidence>
<comment type="subcellular location">
    <subcellularLocation>
        <location evidence="2">Nucleus</location>
    </subcellularLocation>
</comment>
<comment type="function">
    <text evidence="1">May be involved in transcriptional regulation.</text>
</comment>
<evidence type="ECO:0000256" key="7">
    <source>
        <dbReference type="ARBA" id="ARBA00022833"/>
    </source>
</evidence>
<keyword evidence="10" id="KW-0804">Transcription</keyword>
<evidence type="ECO:0000256" key="12">
    <source>
        <dbReference type="PROSITE-ProRule" id="PRU00042"/>
    </source>
</evidence>
<feature type="domain" description="C2H2-type" evidence="14">
    <location>
        <begin position="317"/>
        <end position="344"/>
    </location>
</feature>
<dbReference type="EMBL" id="MNPL01021444">
    <property type="protein sequence ID" value="OQR69335.1"/>
    <property type="molecule type" value="Genomic_DNA"/>
</dbReference>
<feature type="domain" description="C2H2-type" evidence="14">
    <location>
        <begin position="233"/>
        <end position="260"/>
    </location>
</feature>
<dbReference type="GO" id="GO:0000978">
    <property type="term" value="F:RNA polymerase II cis-regulatory region sequence-specific DNA binding"/>
    <property type="evidence" value="ECO:0007669"/>
    <property type="project" value="TreeGrafter"/>
</dbReference>
<dbReference type="PANTHER" id="PTHR23226">
    <property type="entry name" value="ZINC FINGER AND SCAN DOMAIN-CONTAINING"/>
    <property type="match status" value="1"/>
</dbReference>
<dbReference type="InParanoid" id="A0A1V9X6X4"/>
<evidence type="ECO:0000313" key="16">
    <source>
        <dbReference type="Proteomes" id="UP000192247"/>
    </source>
</evidence>
<dbReference type="GO" id="GO:0008270">
    <property type="term" value="F:zinc ion binding"/>
    <property type="evidence" value="ECO:0007669"/>
    <property type="project" value="UniProtKB-KW"/>
</dbReference>
<keyword evidence="16" id="KW-1185">Reference proteome</keyword>
<evidence type="ECO:0000256" key="11">
    <source>
        <dbReference type="ARBA" id="ARBA00023242"/>
    </source>
</evidence>
<feature type="domain" description="C2H2-type" evidence="14">
    <location>
        <begin position="289"/>
        <end position="316"/>
    </location>
</feature>
<feature type="domain" description="C2H2-type" evidence="14">
    <location>
        <begin position="124"/>
        <end position="152"/>
    </location>
</feature>
<dbReference type="GO" id="GO:0000981">
    <property type="term" value="F:DNA-binding transcription factor activity, RNA polymerase II-specific"/>
    <property type="evidence" value="ECO:0007669"/>
    <property type="project" value="TreeGrafter"/>
</dbReference>
<feature type="domain" description="C2H2-type" evidence="14">
    <location>
        <begin position="261"/>
        <end position="288"/>
    </location>
</feature>
<name>A0A1V9X6X4_9ACAR</name>
<evidence type="ECO:0000256" key="6">
    <source>
        <dbReference type="ARBA" id="ARBA00022771"/>
    </source>
</evidence>
<dbReference type="Pfam" id="PF00096">
    <property type="entry name" value="zf-C2H2"/>
    <property type="match status" value="5"/>
</dbReference>
<dbReference type="PROSITE" id="PS50157">
    <property type="entry name" value="ZINC_FINGER_C2H2_2"/>
    <property type="match status" value="8"/>
</dbReference>
<keyword evidence="8" id="KW-0805">Transcription regulation</keyword>
<dbReference type="FunFam" id="3.30.160.60:FF:000065">
    <property type="entry name" value="B-cell CLL/lymphoma 6, member B"/>
    <property type="match status" value="1"/>
</dbReference>
<evidence type="ECO:0000256" key="2">
    <source>
        <dbReference type="ARBA" id="ARBA00004123"/>
    </source>
</evidence>
<evidence type="ECO:0000256" key="8">
    <source>
        <dbReference type="ARBA" id="ARBA00023015"/>
    </source>
</evidence>
<feature type="domain" description="C2H2-type" evidence="14">
    <location>
        <begin position="373"/>
        <end position="402"/>
    </location>
</feature>
<dbReference type="GO" id="GO:0005634">
    <property type="term" value="C:nucleus"/>
    <property type="evidence" value="ECO:0007669"/>
    <property type="project" value="UniProtKB-SubCell"/>
</dbReference>
<dbReference type="OrthoDB" id="6155966at2759"/>
<keyword evidence="4" id="KW-0479">Metal-binding</keyword>
<evidence type="ECO:0000256" key="9">
    <source>
        <dbReference type="ARBA" id="ARBA00023125"/>
    </source>
</evidence>